<dbReference type="SUPFAM" id="SSF51215">
    <property type="entry name" value="Regulatory protein AraC"/>
    <property type="match status" value="1"/>
</dbReference>
<keyword evidence="3" id="KW-0010">Activator</keyword>
<dbReference type="SUPFAM" id="SSF46689">
    <property type="entry name" value="Homeodomain-like"/>
    <property type="match status" value="2"/>
</dbReference>
<evidence type="ECO:0000256" key="4">
    <source>
        <dbReference type="ARBA" id="ARBA00023163"/>
    </source>
</evidence>
<dbReference type="InterPro" id="IPR009057">
    <property type="entry name" value="Homeodomain-like_sf"/>
</dbReference>
<dbReference type="InterPro" id="IPR020449">
    <property type="entry name" value="Tscrpt_reg_AraC-type_HTH"/>
</dbReference>
<reference evidence="6" key="1">
    <citation type="submission" date="2023-08" db="EMBL/GenBank/DDBJ databases">
        <title>Emergence of clinically-relevant ST2 carbapenem-resistant Acinetobacter baumannii strains in hospital sewages in Zhejiang, East of China.</title>
        <authorList>
            <person name="Kaichao C."/>
            <person name="Zhang R."/>
        </authorList>
    </citation>
    <scope>NUCLEOTIDE SEQUENCE</scope>
    <source>
        <strain evidence="6">M-RB-37</strain>
    </source>
</reference>
<name>A0AAW8J8D4_9GAMM</name>
<dbReference type="PRINTS" id="PR00032">
    <property type="entry name" value="HTHARAC"/>
</dbReference>
<dbReference type="AlphaFoldDB" id="A0AAW8J8D4"/>
<feature type="domain" description="HTH araC/xylS-type" evidence="5">
    <location>
        <begin position="177"/>
        <end position="276"/>
    </location>
</feature>
<sequence length="277" mass="32139">MNSFKSQFWRDTRMPYVETRRACESRICYQAHSHETFSIGAVDQGQSRFQSHLTGQHIISAKTLVLMPAHVVHSCNPMPEQLWSYQMMHIDAAWLNRLLQEHQIKYPDPAQQVLVQLQAKVLHDIDLYHQFTKLNDLLFDSEVTIANKEQSLIELLIAVFRLSQSADTFADADVAEQQWMDILEWLAECDDFISLEDLAKQANMSRFALIRLFKKHFGLAPHAYQINLRMNQARKLLCAGYSLADVAFTLGFCDQSHFHRSFKAYTGVTPKQYQQRI</sequence>
<dbReference type="PANTHER" id="PTHR46796:SF2">
    <property type="entry name" value="TRANSCRIPTIONAL REGULATORY PROTEIN"/>
    <property type="match status" value="1"/>
</dbReference>
<dbReference type="InterPro" id="IPR018062">
    <property type="entry name" value="HTH_AraC-typ_CS"/>
</dbReference>
<dbReference type="InterPro" id="IPR037923">
    <property type="entry name" value="HTH-like"/>
</dbReference>
<keyword evidence="1" id="KW-0805">Transcription regulation</keyword>
<proteinExistence type="predicted"/>
<dbReference type="EMBL" id="JAVIDL010000016">
    <property type="protein sequence ID" value="MDQ8936004.1"/>
    <property type="molecule type" value="Genomic_DNA"/>
</dbReference>
<dbReference type="Pfam" id="PF02311">
    <property type="entry name" value="AraC_binding"/>
    <property type="match status" value="1"/>
</dbReference>
<keyword evidence="4" id="KW-0804">Transcription</keyword>
<protein>
    <submittedName>
        <fullName evidence="6">AraC family transcriptional regulator</fullName>
    </submittedName>
</protein>
<accession>A0AAW8J8D4</accession>
<gene>
    <name evidence="6" type="ORF">RFH47_09710</name>
</gene>
<dbReference type="Proteomes" id="UP001243844">
    <property type="component" value="Unassembled WGS sequence"/>
</dbReference>
<dbReference type="PROSITE" id="PS01124">
    <property type="entry name" value="HTH_ARAC_FAMILY_2"/>
    <property type="match status" value="1"/>
</dbReference>
<dbReference type="RefSeq" id="WP_308981501.1">
    <property type="nucleotide sequence ID" value="NZ_JAVIDL010000016.1"/>
</dbReference>
<evidence type="ECO:0000313" key="6">
    <source>
        <dbReference type="EMBL" id="MDQ8936004.1"/>
    </source>
</evidence>
<comment type="caution">
    <text evidence="6">The sequence shown here is derived from an EMBL/GenBank/DDBJ whole genome shotgun (WGS) entry which is preliminary data.</text>
</comment>
<dbReference type="PROSITE" id="PS00041">
    <property type="entry name" value="HTH_ARAC_FAMILY_1"/>
    <property type="match status" value="1"/>
</dbReference>
<evidence type="ECO:0000256" key="3">
    <source>
        <dbReference type="ARBA" id="ARBA00023159"/>
    </source>
</evidence>
<evidence type="ECO:0000256" key="1">
    <source>
        <dbReference type="ARBA" id="ARBA00023015"/>
    </source>
</evidence>
<keyword evidence="2" id="KW-0238">DNA-binding</keyword>
<organism evidence="6 7">
    <name type="scientific">Acinetobacter rudis</name>
    <dbReference type="NCBI Taxonomy" id="632955"/>
    <lineage>
        <taxon>Bacteria</taxon>
        <taxon>Pseudomonadati</taxon>
        <taxon>Pseudomonadota</taxon>
        <taxon>Gammaproteobacteria</taxon>
        <taxon>Moraxellales</taxon>
        <taxon>Moraxellaceae</taxon>
        <taxon>Acinetobacter</taxon>
    </lineage>
</organism>
<dbReference type="Gene3D" id="1.10.10.60">
    <property type="entry name" value="Homeodomain-like"/>
    <property type="match status" value="2"/>
</dbReference>
<dbReference type="PANTHER" id="PTHR46796">
    <property type="entry name" value="HTH-TYPE TRANSCRIPTIONAL ACTIVATOR RHAS-RELATED"/>
    <property type="match status" value="1"/>
</dbReference>
<dbReference type="InterPro" id="IPR050204">
    <property type="entry name" value="AraC_XylS_family_regulators"/>
</dbReference>
<dbReference type="GO" id="GO:0003700">
    <property type="term" value="F:DNA-binding transcription factor activity"/>
    <property type="evidence" value="ECO:0007669"/>
    <property type="project" value="InterPro"/>
</dbReference>
<dbReference type="GO" id="GO:0043565">
    <property type="term" value="F:sequence-specific DNA binding"/>
    <property type="evidence" value="ECO:0007669"/>
    <property type="project" value="InterPro"/>
</dbReference>
<dbReference type="InterPro" id="IPR018060">
    <property type="entry name" value="HTH_AraC"/>
</dbReference>
<dbReference type="SMART" id="SM00342">
    <property type="entry name" value="HTH_ARAC"/>
    <property type="match status" value="1"/>
</dbReference>
<dbReference type="InterPro" id="IPR003313">
    <property type="entry name" value="AraC-bd"/>
</dbReference>
<evidence type="ECO:0000256" key="2">
    <source>
        <dbReference type="ARBA" id="ARBA00023125"/>
    </source>
</evidence>
<evidence type="ECO:0000259" key="5">
    <source>
        <dbReference type="PROSITE" id="PS01124"/>
    </source>
</evidence>
<evidence type="ECO:0000313" key="7">
    <source>
        <dbReference type="Proteomes" id="UP001243844"/>
    </source>
</evidence>
<dbReference type="Pfam" id="PF12833">
    <property type="entry name" value="HTH_18"/>
    <property type="match status" value="1"/>
</dbReference>